<dbReference type="GO" id="GO:0005764">
    <property type="term" value="C:lysosome"/>
    <property type="evidence" value="ECO:0007669"/>
    <property type="project" value="InterPro"/>
</dbReference>
<keyword evidence="2" id="KW-0325">Glycoprotein</keyword>
<organism evidence="5 6">
    <name type="scientific">Mytilus galloprovincialis</name>
    <name type="common">Mediterranean mussel</name>
    <dbReference type="NCBI Taxonomy" id="29158"/>
    <lineage>
        <taxon>Eukaryota</taxon>
        <taxon>Metazoa</taxon>
        <taxon>Spiralia</taxon>
        <taxon>Lophotrochozoa</taxon>
        <taxon>Mollusca</taxon>
        <taxon>Bivalvia</taxon>
        <taxon>Autobranchia</taxon>
        <taxon>Pteriomorphia</taxon>
        <taxon>Mytilida</taxon>
        <taxon>Mytiloidea</taxon>
        <taxon>Mytilidae</taxon>
        <taxon>Mytilinae</taxon>
        <taxon>Mytilus</taxon>
    </lineage>
</organism>
<feature type="domain" description="Saposin B-type" evidence="4">
    <location>
        <begin position="463"/>
        <end position="542"/>
    </location>
</feature>
<comment type="caution">
    <text evidence="5">The sequence shown here is derived from an EMBL/GenBank/DDBJ whole genome shotgun (WGS) entry which is preliminary data.</text>
</comment>
<keyword evidence="6" id="KW-1185">Reference proteome</keyword>
<dbReference type="InterPro" id="IPR008373">
    <property type="entry name" value="Saposin"/>
</dbReference>
<gene>
    <name evidence="5" type="ORF">MGAL_10B000788</name>
</gene>
<dbReference type="PANTHER" id="PTHR11480">
    <property type="entry name" value="SAPOSIN-RELATED"/>
    <property type="match status" value="1"/>
</dbReference>
<dbReference type="PROSITE" id="PS50015">
    <property type="entry name" value="SAP_B"/>
    <property type="match status" value="4"/>
</dbReference>
<dbReference type="InterPro" id="IPR011001">
    <property type="entry name" value="Saposin-like"/>
</dbReference>
<feature type="domain" description="Saposin B-type" evidence="4">
    <location>
        <begin position="561"/>
        <end position="637"/>
    </location>
</feature>
<feature type="non-terminal residue" evidence="5">
    <location>
        <position position="637"/>
    </location>
</feature>
<dbReference type="InterPro" id="IPR008139">
    <property type="entry name" value="SaposinB_dom"/>
</dbReference>
<name>A0A8B6E990_MYTGA</name>
<feature type="compositionally biased region" description="Acidic residues" evidence="3">
    <location>
        <begin position="11"/>
        <end position="43"/>
    </location>
</feature>
<dbReference type="SUPFAM" id="SSF47862">
    <property type="entry name" value="Saposin"/>
    <property type="match status" value="4"/>
</dbReference>
<protein>
    <submittedName>
        <fullName evidence="5">Ribosome biogenesis protein ERB1</fullName>
    </submittedName>
</protein>
<feature type="region of interest" description="Disordered" evidence="3">
    <location>
        <begin position="1"/>
        <end position="80"/>
    </location>
</feature>
<feature type="domain" description="Saposin B-type" evidence="4">
    <location>
        <begin position="318"/>
        <end position="395"/>
    </location>
</feature>
<dbReference type="InterPro" id="IPR051428">
    <property type="entry name" value="Sphingo_Act-Surfact_Prot"/>
</dbReference>
<keyword evidence="1" id="KW-1015">Disulfide bond</keyword>
<evidence type="ECO:0000313" key="6">
    <source>
        <dbReference type="Proteomes" id="UP000596742"/>
    </source>
</evidence>
<sequence length="637" mass="71966">EVKNDDKSDSENGDNSESDDDESDKENVIDNDTEDKDVNEEDTNTVNVAAKNKYNDKNNTRTTSQTVEDEYYHDSSDEEDIRNTVGNIPMEWYRDYPHIGYDVEGRKLIKPKKGDELDEFLQRMDNPDYWRTVTNKMTGQNVLLTKEDVSLIEGLMLQRTPGGAKETYEASIGCTLCKFLIQEIDNFIVQNQSSTAINASVYVLCSKLPAPLDKLCCGYAPVIVQDVVSGFDPKQTCDKFKLCTNGSLSYQKSQLEFTEDFKDLECTQYAPMIVKDVTLGFDPEQTCEKVQLCTNGSFVQPFFEEVVPKELVEEKVEADAKCELCEFVVQLLDQYLASNKTTAAVNSSVMQICNLLPGSLKGQCILFAPQVVTMVTSGVAPENACKQAKLCLAVNGPFFQKELTELSCGQCHGIVEFLLPQKYNPEFGNLICKAACPVARRRRSVDETPQIFLEFMKAAKITRTWRCDLCEWIIEAINAYVQTNVTEQSLEDYMNDVCHFMPEPFKDECMKSVPEIIKELSHGFDEDVLCQHYIPDECNGSFVAAVDKPVAVFFDEKKKDKDAQCEICKQIIKYIDGNLNHDKNEVKMYVDDVCERLPSPTKKACKSFAAAEMEEILLKIINKILSPEDVCHMITVC</sequence>
<dbReference type="EMBL" id="UYJE01004703">
    <property type="protein sequence ID" value="VDI30580.1"/>
    <property type="molecule type" value="Genomic_DNA"/>
</dbReference>
<dbReference type="Pfam" id="PF05184">
    <property type="entry name" value="SapB_1"/>
    <property type="match status" value="2"/>
</dbReference>
<dbReference type="SMART" id="SM01035">
    <property type="entry name" value="BOP1NT"/>
    <property type="match status" value="1"/>
</dbReference>
<evidence type="ECO:0000259" key="4">
    <source>
        <dbReference type="PROSITE" id="PS50015"/>
    </source>
</evidence>
<dbReference type="Gene3D" id="1.10.225.10">
    <property type="entry name" value="Saposin-like"/>
    <property type="match status" value="4"/>
</dbReference>
<dbReference type="Pfam" id="PF08145">
    <property type="entry name" value="BOP1NT"/>
    <property type="match status" value="1"/>
</dbReference>
<feature type="domain" description="Saposin B-type" evidence="4">
    <location>
        <begin position="170"/>
        <end position="247"/>
    </location>
</feature>
<dbReference type="GO" id="GO:0006364">
    <property type="term" value="P:rRNA processing"/>
    <property type="evidence" value="ECO:0007669"/>
    <property type="project" value="InterPro"/>
</dbReference>
<dbReference type="AlphaFoldDB" id="A0A8B6E990"/>
<evidence type="ECO:0000256" key="1">
    <source>
        <dbReference type="ARBA" id="ARBA00023157"/>
    </source>
</evidence>
<dbReference type="GO" id="GO:0016020">
    <property type="term" value="C:membrane"/>
    <property type="evidence" value="ECO:0007669"/>
    <property type="project" value="GOC"/>
</dbReference>
<proteinExistence type="predicted"/>
<evidence type="ECO:0000313" key="5">
    <source>
        <dbReference type="EMBL" id="VDI30580.1"/>
    </source>
</evidence>
<evidence type="ECO:0000256" key="3">
    <source>
        <dbReference type="SAM" id="MobiDB-lite"/>
    </source>
</evidence>
<dbReference type="InterPro" id="IPR007856">
    <property type="entry name" value="SapB_1"/>
</dbReference>
<evidence type="ECO:0000256" key="2">
    <source>
        <dbReference type="ARBA" id="ARBA00023180"/>
    </source>
</evidence>
<accession>A0A8B6E990</accession>
<dbReference type="Proteomes" id="UP000596742">
    <property type="component" value="Unassembled WGS sequence"/>
</dbReference>
<feature type="compositionally biased region" description="Basic and acidic residues" evidence="3">
    <location>
        <begin position="1"/>
        <end position="10"/>
    </location>
</feature>
<dbReference type="GO" id="GO:0006665">
    <property type="term" value="P:sphingolipid metabolic process"/>
    <property type="evidence" value="ECO:0007669"/>
    <property type="project" value="InterPro"/>
</dbReference>
<dbReference type="SMART" id="SM00741">
    <property type="entry name" value="SapB"/>
    <property type="match status" value="4"/>
</dbReference>
<dbReference type="OrthoDB" id="69496at2759"/>
<dbReference type="PRINTS" id="PR01797">
    <property type="entry name" value="SAPOSIN"/>
</dbReference>
<reference evidence="5" key="1">
    <citation type="submission" date="2018-11" db="EMBL/GenBank/DDBJ databases">
        <authorList>
            <person name="Alioto T."/>
            <person name="Alioto T."/>
        </authorList>
    </citation>
    <scope>NUCLEOTIDE SEQUENCE</scope>
</reference>
<dbReference type="InterPro" id="IPR012953">
    <property type="entry name" value="BOP1_N_dom"/>
</dbReference>